<organism evidence="1 2">
    <name type="scientific">Smallanthus sonchifolius</name>
    <dbReference type="NCBI Taxonomy" id="185202"/>
    <lineage>
        <taxon>Eukaryota</taxon>
        <taxon>Viridiplantae</taxon>
        <taxon>Streptophyta</taxon>
        <taxon>Embryophyta</taxon>
        <taxon>Tracheophyta</taxon>
        <taxon>Spermatophyta</taxon>
        <taxon>Magnoliopsida</taxon>
        <taxon>eudicotyledons</taxon>
        <taxon>Gunneridae</taxon>
        <taxon>Pentapetalae</taxon>
        <taxon>asterids</taxon>
        <taxon>campanulids</taxon>
        <taxon>Asterales</taxon>
        <taxon>Asteraceae</taxon>
        <taxon>Asteroideae</taxon>
        <taxon>Heliantheae alliance</taxon>
        <taxon>Millerieae</taxon>
        <taxon>Smallanthus</taxon>
    </lineage>
</organism>
<evidence type="ECO:0000313" key="1">
    <source>
        <dbReference type="EMBL" id="KAI3802064.1"/>
    </source>
</evidence>
<proteinExistence type="predicted"/>
<name>A0ACB9I224_9ASTR</name>
<evidence type="ECO:0000313" key="2">
    <source>
        <dbReference type="Proteomes" id="UP001056120"/>
    </source>
</evidence>
<dbReference type="EMBL" id="CM042027">
    <property type="protein sequence ID" value="KAI3802064.1"/>
    <property type="molecule type" value="Genomic_DNA"/>
</dbReference>
<dbReference type="Proteomes" id="UP001056120">
    <property type="component" value="Linkage Group LG10"/>
</dbReference>
<reference evidence="1 2" key="2">
    <citation type="journal article" date="2022" name="Mol. Ecol. Resour.">
        <title>The genomes of chicory, endive, great burdock and yacon provide insights into Asteraceae paleo-polyploidization history and plant inulin production.</title>
        <authorList>
            <person name="Fan W."/>
            <person name="Wang S."/>
            <person name="Wang H."/>
            <person name="Wang A."/>
            <person name="Jiang F."/>
            <person name="Liu H."/>
            <person name="Zhao H."/>
            <person name="Xu D."/>
            <person name="Zhang Y."/>
        </authorList>
    </citation>
    <scope>NUCLEOTIDE SEQUENCE [LARGE SCALE GENOMIC DNA]</scope>
    <source>
        <strain evidence="2">cv. Yunnan</strain>
        <tissue evidence="1">Leaves</tissue>
    </source>
</reference>
<comment type="caution">
    <text evidence="1">The sequence shown here is derived from an EMBL/GenBank/DDBJ whole genome shotgun (WGS) entry which is preliminary data.</text>
</comment>
<gene>
    <name evidence="1" type="ORF">L1987_30188</name>
</gene>
<reference evidence="2" key="1">
    <citation type="journal article" date="2022" name="Mol. Ecol. Resour.">
        <title>The genomes of chicory, endive, great burdock and yacon provide insights into Asteraceae palaeo-polyploidization history and plant inulin production.</title>
        <authorList>
            <person name="Fan W."/>
            <person name="Wang S."/>
            <person name="Wang H."/>
            <person name="Wang A."/>
            <person name="Jiang F."/>
            <person name="Liu H."/>
            <person name="Zhao H."/>
            <person name="Xu D."/>
            <person name="Zhang Y."/>
        </authorList>
    </citation>
    <scope>NUCLEOTIDE SEQUENCE [LARGE SCALE GENOMIC DNA]</scope>
    <source>
        <strain evidence="2">cv. Yunnan</strain>
    </source>
</reference>
<accession>A0ACB9I224</accession>
<keyword evidence="2" id="KW-1185">Reference proteome</keyword>
<sequence>MQTKGHYDTRQGKTRLGLVGHKLDLDLMPVTLGSFAIIVGIDWLSKKQSEIICRDKIVRIPIPSGETLLSMQPSEEKKIDDIPIICDYPEVFPEDLPGLPPYHEVEFQIDLAPGVALIARAPYRLAPNELQELSTQLQELLDKGFIRPSSSPWGSPVLFVKKKDGTFCMCIDYRELNKVTIKNRYPLPRIDDLFDQLQGSSFYSKIDLRSSYHQLRVRDEDISKTAFRVSNCMPNSLSANSGFAKIQILGHVVNEKGIHIDPSKLESIKMRTTPMTPTEVRQFLELAGCYRQFINSSGISKDCSTSHYSNLKRNLPLEVTRGMEEQLEIKSDGIRYFVEQIWVPVYGNLRELVMEEAHKSRYYVHLGSDKMYHDLKSSLELKTWTGIHKGVQGSDDAQVSSSIQALHVKLLRNESMDLYKGLVYSFALSSTKRSSNFGALILGVFCWDSGTIEVGNVITKA</sequence>
<protein>
    <submittedName>
        <fullName evidence="1">Uncharacterized protein</fullName>
    </submittedName>
</protein>